<feature type="domain" description="Expansin-like CBD" evidence="6">
    <location>
        <begin position="189"/>
        <end position="276"/>
    </location>
</feature>
<name>A0AAV7FYS6_DENCH</name>
<dbReference type="Pfam" id="PF03330">
    <property type="entry name" value="DPBB_1"/>
    <property type="match status" value="1"/>
</dbReference>
<dbReference type="Gene3D" id="2.60.40.760">
    <property type="entry name" value="Expansin, cellulose-binding-like domain"/>
    <property type="match status" value="1"/>
</dbReference>
<dbReference type="PRINTS" id="PR01225">
    <property type="entry name" value="EXPANSNFAMLY"/>
</dbReference>
<dbReference type="InterPro" id="IPR007117">
    <property type="entry name" value="Expansin_CBD"/>
</dbReference>
<evidence type="ECO:0000259" key="5">
    <source>
        <dbReference type="PROSITE" id="PS50842"/>
    </source>
</evidence>
<evidence type="ECO:0000313" key="7">
    <source>
        <dbReference type="EMBL" id="KAH0448552.1"/>
    </source>
</evidence>
<dbReference type="Gene3D" id="2.40.40.10">
    <property type="entry name" value="RlpA-like domain"/>
    <property type="match status" value="1"/>
</dbReference>
<evidence type="ECO:0000256" key="2">
    <source>
        <dbReference type="ARBA" id="ARBA00005650"/>
    </source>
</evidence>
<evidence type="ECO:0000259" key="6">
    <source>
        <dbReference type="PROSITE" id="PS50843"/>
    </source>
</evidence>
<dbReference type="PANTHER" id="PTHR31692">
    <property type="entry name" value="EXPANSIN-B3"/>
    <property type="match status" value="1"/>
</dbReference>
<comment type="caution">
    <text evidence="7">The sequence shown here is derived from an EMBL/GenBank/DDBJ whole genome shotgun (WGS) entry which is preliminary data.</text>
</comment>
<organism evidence="7 8">
    <name type="scientific">Dendrobium chrysotoxum</name>
    <name type="common">Orchid</name>
    <dbReference type="NCBI Taxonomy" id="161865"/>
    <lineage>
        <taxon>Eukaryota</taxon>
        <taxon>Viridiplantae</taxon>
        <taxon>Streptophyta</taxon>
        <taxon>Embryophyta</taxon>
        <taxon>Tracheophyta</taxon>
        <taxon>Spermatophyta</taxon>
        <taxon>Magnoliopsida</taxon>
        <taxon>Liliopsida</taxon>
        <taxon>Asparagales</taxon>
        <taxon>Orchidaceae</taxon>
        <taxon>Epidendroideae</taxon>
        <taxon>Malaxideae</taxon>
        <taxon>Dendrobiinae</taxon>
        <taxon>Dendrobium</taxon>
    </lineage>
</organism>
<comment type="subcellular location">
    <subcellularLocation>
        <location evidence="1">Secreted</location>
    </subcellularLocation>
</comment>
<feature type="transmembrane region" description="Helical" evidence="4">
    <location>
        <begin position="7"/>
        <end position="24"/>
    </location>
</feature>
<accession>A0AAV7FYS6</accession>
<keyword evidence="8" id="KW-1185">Reference proteome</keyword>
<dbReference type="SMART" id="SM00837">
    <property type="entry name" value="DPBB_1"/>
    <property type="match status" value="1"/>
</dbReference>
<dbReference type="Proteomes" id="UP000775213">
    <property type="component" value="Unassembled WGS sequence"/>
</dbReference>
<evidence type="ECO:0000256" key="3">
    <source>
        <dbReference type="ARBA" id="ARBA00022525"/>
    </source>
</evidence>
<sequence length="283" mass="29769">MALHIPSLFSIFCVVILLVFLPILQPNSCVAPVDWQPAGATWYGSRNGAGSDGDLPLPFFQSLLESGACGYGDLVGKPPFSSMVTAGNPNLFLSGNGCGACYQVKCTKNSLCSGEPVNVTITDECPGGPCLAEKIHFDLSGSAFGSLALSGKTDQLLSAGVIIVEYARVKCNYNGYTIAFHVDSASSGYYFAVVVEYEGGDGDLSGVDLQQGGGGVRGSPEWLSMQHSWGAIWKINSGSQLKPPFSLRLTTLRSHATIIADDVIPVGWQPGMTYRSLVTGSAP</sequence>
<proteinExistence type="inferred from homology"/>
<keyword evidence="4" id="KW-0472">Membrane</keyword>
<dbReference type="EMBL" id="JAGFBR010000019">
    <property type="protein sequence ID" value="KAH0448552.1"/>
    <property type="molecule type" value="Genomic_DNA"/>
</dbReference>
<dbReference type="InterPro" id="IPR036749">
    <property type="entry name" value="Expansin_CBD_sf"/>
</dbReference>
<dbReference type="CDD" id="cd22275">
    <property type="entry name" value="DPBB_EXPB_N"/>
    <property type="match status" value="1"/>
</dbReference>
<keyword evidence="4" id="KW-1133">Transmembrane helix</keyword>
<keyword evidence="4" id="KW-0812">Transmembrane</keyword>
<dbReference type="PROSITE" id="PS50843">
    <property type="entry name" value="EXPANSIN_CBD"/>
    <property type="match status" value="1"/>
</dbReference>
<dbReference type="InterPro" id="IPR007118">
    <property type="entry name" value="Expan_Lol_pI"/>
</dbReference>
<dbReference type="InterPro" id="IPR005795">
    <property type="entry name" value="LolPI"/>
</dbReference>
<keyword evidence="3" id="KW-0964">Secreted</keyword>
<dbReference type="AlphaFoldDB" id="A0AAV7FYS6"/>
<feature type="domain" description="Expansin-like EG45" evidence="5">
    <location>
        <begin position="66"/>
        <end position="176"/>
    </location>
</feature>
<dbReference type="PROSITE" id="PS50842">
    <property type="entry name" value="EXPANSIN_EG45"/>
    <property type="match status" value="1"/>
</dbReference>
<gene>
    <name evidence="7" type="ORF">IEQ34_022352</name>
</gene>
<dbReference type="InterPro" id="IPR007112">
    <property type="entry name" value="Expansin/allergen_DPBB_dom"/>
</dbReference>
<dbReference type="Pfam" id="PF01357">
    <property type="entry name" value="Expansin_C"/>
    <property type="match status" value="1"/>
</dbReference>
<dbReference type="PRINTS" id="PR00829">
    <property type="entry name" value="LOLP1ALLERGN"/>
</dbReference>
<comment type="similarity">
    <text evidence="2">Belongs to the expansin family. Expansin B subfamily.</text>
</comment>
<evidence type="ECO:0000313" key="8">
    <source>
        <dbReference type="Proteomes" id="UP000775213"/>
    </source>
</evidence>
<dbReference type="InterPro" id="IPR009009">
    <property type="entry name" value="RlpA-like_DPBB"/>
</dbReference>
<dbReference type="SUPFAM" id="SSF50685">
    <property type="entry name" value="Barwin-like endoglucanases"/>
    <property type="match status" value="1"/>
</dbReference>
<reference evidence="7 8" key="1">
    <citation type="journal article" date="2021" name="Hortic Res">
        <title>Chromosome-scale assembly of the Dendrobium chrysotoxum genome enhances the understanding of orchid evolution.</title>
        <authorList>
            <person name="Zhang Y."/>
            <person name="Zhang G.Q."/>
            <person name="Zhang D."/>
            <person name="Liu X.D."/>
            <person name="Xu X.Y."/>
            <person name="Sun W.H."/>
            <person name="Yu X."/>
            <person name="Zhu X."/>
            <person name="Wang Z.W."/>
            <person name="Zhao X."/>
            <person name="Zhong W.Y."/>
            <person name="Chen H."/>
            <person name="Yin W.L."/>
            <person name="Huang T."/>
            <person name="Niu S.C."/>
            <person name="Liu Z.J."/>
        </authorList>
    </citation>
    <scope>NUCLEOTIDE SEQUENCE [LARGE SCALE GENOMIC DNA]</scope>
    <source>
        <strain evidence="7">Lindl</strain>
    </source>
</reference>
<dbReference type="PANTHER" id="PTHR31692:SF56">
    <property type="entry name" value="EXPANSIN-B2-RELATED"/>
    <property type="match status" value="1"/>
</dbReference>
<dbReference type="GO" id="GO:0005576">
    <property type="term" value="C:extracellular region"/>
    <property type="evidence" value="ECO:0007669"/>
    <property type="project" value="UniProtKB-SubCell"/>
</dbReference>
<protein>
    <submittedName>
        <fullName evidence="7">Uncharacterized protein</fullName>
    </submittedName>
</protein>
<evidence type="ECO:0000256" key="4">
    <source>
        <dbReference type="SAM" id="Phobius"/>
    </source>
</evidence>
<evidence type="ECO:0000256" key="1">
    <source>
        <dbReference type="ARBA" id="ARBA00004613"/>
    </source>
</evidence>
<dbReference type="InterPro" id="IPR036908">
    <property type="entry name" value="RlpA-like_sf"/>
</dbReference>
<dbReference type="SUPFAM" id="SSF49590">
    <property type="entry name" value="PHL pollen allergen"/>
    <property type="match status" value="1"/>
</dbReference>